<evidence type="ECO:0000256" key="5">
    <source>
        <dbReference type="ARBA" id="ARBA00022989"/>
    </source>
</evidence>
<dbReference type="Gene3D" id="3.90.550.10">
    <property type="entry name" value="Spore Coat Polysaccharide Biosynthesis Protein SpsA, Chain A"/>
    <property type="match status" value="1"/>
</dbReference>
<keyword evidence="2" id="KW-0328">Glycosyltransferase</keyword>
<keyword evidence="5 8" id="KW-1133">Transmembrane helix</keyword>
<evidence type="ECO:0000256" key="3">
    <source>
        <dbReference type="ARBA" id="ARBA00022679"/>
    </source>
</evidence>
<dbReference type="RefSeq" id="WP_183471983.1">
    <property type="nucleotide sequence ID" value="NZ_JACIBX010000005.1"/>
</dbReference>
<organism evidence="9 10">
    <name type="scientific">Limimaricola variabilis</name>
    <dbReference type="NCBI Taxonomy" id="1492771"/>
    <lineage>
        <taxon>Bacteria</taxon>
        <taxon>Pseudomonadati</taxon>
        <taxon>Pseudomonadota</taxon>
        <taxon>Alphaproteobacteria</taxon>
        <taxon>Rhodobacterales</taxon>
        <taxon>Paracoccaceae</taxon>
        <taxon>Limimaricola</taxon>
    </lineage>
</organism>
<evidence type="ECO:0000256" key="7">
    <source>
        <dbReference type="SAM" id="MobiDB-lite"/>
    </source>
</evidence>
<dbReference type="InterPro" id="IPR050321">
    <property type="entry name" value="Glycosyltr_2/OpgH_subfam"/>
</dbReference>
<evidence type="ECO:0000256" key="6">
    <source>
        <dbReference type="ARBA" id="ARBA00023136"/>
    </source>
</evidence>
<keyword evidence="4 8" id="KW-0812">Transmembrane</keyword>
<feature type="transmembrane region" description="Helical" evidence="8">
    <location>
        <begin position="131"/>
        <end position="148"/>
    </location>
</feature>
<comment type="subcellular location">
    <subcellularLocation>
        <location evidence="1">Membrane</location>
        <topology evidence="1">Multi-pass membrane protein</topology>
    </subcellularLocation>
</comment>
<keyword evidence="6 8" id="KW-0472">Membrane</keyword>
<dbReference type="SUPFAM" id="SSF53448">
    <property type="entry name" value="Nucleotide-diphospho-sugar transferases"/>
    <property type="match status" value="1"/>
</dbReference>
<feature type="compositionally biased region" description="Pro residues" evidence="7">
    <location>
        <begin position="571"/>
        <end position="583"/>
    </location>
</feature>
<feature type="transmembrane region" description="Helical" evidence="8">
    <location>
        <begin position="154"/>
        <end position="181"/>
    </location>
</feature>
<comment type="caution">
    <text evidence="9">The sequence shown here is derived from an EMBL/GenBank/DDBJ whole genome shotgun (WGS) entry which is preliminary data.</text>
</comment>
<feature type="transmembrane region" description="Helical" evidence="8">
    <location>
        <begin position="523"/>
        <end position="545"/>
    </location>
</feature>
<dbReference type="PANTHER" id="PTHR43867:SF2">
    <property type="entry name" value="CELLULOSE SYNTHASE CATALYTIC SUBUNIT A [UDP-FORMING]"/>
    <property type="match status" value="1"/>
</dbReference>
<keyword evidence="10" id="KW-1185">Reference proteome</keyword>
<keyword evidence="3" id="KW-0808">Transferase</keyword>
<feature type="region of interest" description="Disordered" evidence="7">
    <location>
        <begin position="1"/>
        <end position="37"/>
    </location>
</feature>
<dbReference type="PANTHER" id="PTHR43867">
    <property type="entry name" value="CELLULOSE SYNTHASE CATALYTIC SUBUNIT A [UDP-FORMING]"/>
    <property type="match status" value="1"/>
</dbReference>
<feature type="transmembrane region" description="Helical" evidence="8">
    <location>
        <begin position="494"/>
        <end position="516"/>
    </location>
</feature>
<evidence type="ECO:0000313" key="10">
    <source>
        <dbReference type="Proteomes" id="UP000576152"/>
    </source>
</evidence>
<feature type="region of interest" description="Disordered" evidence="7">
    <location>
        <begin position="564"/>
        <end position="583"/>
    </location>
</feature>
<dbReference type="InterPro" id="IPR029044">
    <property type="entry name" value="Nucleotide-diphossugar_trans"/>
</dbReference>
<reference evidence="9 10" key="1">
    <citation type="submission" date="2020-08" db="EMBL/GenBank/DDBJ databases">
        <title>Genomic Encyclopedia of Type Strains, Phase III (KMG-III): the genomes of soil and plant-associated and newly described type strains.</title>
        <authorList>
            <person name="Whitman W."/>
        </authorList>
    </citation>
    <scope>NUCLEOTIDE SEQUENCE [LARGE SCALE GENOMIC DNA]</scope>
    <source>
        <strain evidence="9 10">CECT 8572</strain>
    </source>
</reference>
<evidence type="ECO:0000256" key="8">
    <source>
        <dbReference type="SAM" id="Phobius"/>
    </source>
</evidence>
<evidence type="ECO:0000256" key="1">
    <source>
        <dbReference type="ARBA" id="ARBA00004141"/>
    </source>
</evidence>
<feature type="transmembrane region" description="Helical" evidence="8">
    <location>
        <begin position="450"/>
        <end position="474"/>
    </location>
</feature>
<sequence>MTKSPAPSRAQPARPPPDAVAASEAQGPDPLRQPPDPRLLRRFGTLRAWRLGVLPWRRVGGAVVVLGPPPPDPELRRVVALTGWTDLRWAPCRPDRIRAALLPHVAPLLLLMAEARLPFDLSCRAVGRRPLALLGAGAFIVAGVAVALAPSAAMALLCALGALVLILNGGLKLAAAIATLLRPPIRQDPAMITGAQLPMISLLVPLFRESAMIKPLLERLERLDYPPDRLELRLIVEAGDRRTRAALAHAALPDRAEVVVVPEGRVRTKPRALNYALFFTTGTIIGIYDAEDAPAPDQLLRVAARFAVCGRATGCLQGMLDFYNPRCNWIARCFALEYASWFRVMLPGLERLGLVVPLGGTTLFLRRHAIEAVGGWDAHNVTEDADLGVRLARHGFRTELIDTVTREEANARAWPWIKQRARWLKGYALSWGVAMHDPGRLWRELGPWRFLGVQALFLGTLTQFALAPLLWSFWLVVFGLPHPMAPWLREGMLWGLALLFLLAECVTCSIAALAAWRAGQPKLALWAPVLQVYFPLATIAVWRALWQVLRRPFHWDKTRHGIFTPAGSLSEPPPPSPRPASTA</sequence>
<accession>A0ABR6HP48</accession>
<evidence type="ECO:0000256" key="4">
    <source>
        <dbReference type="ARBA" id="ARBA00022692"/>
    </source>
</evidence>
<evidence type="ECO:0000256" key="2">
    <source>
        <dbReference type="ARBA" id="ARBA00022676"/>
    </source>
</evidence>
<evidence type="ECO:0000313" key="9">
    <source>
        <dbReference type="EMBL" id="MBB3712220.1"/>
    </source>
</evidence>
<dbReference type="Pfam" id="PF13641">
    <property type="entry name" value="Glyco_tranf_2_3"/>
    <property type="match status" value="1"/>
</dbReference>
<protein>
    <submittedName>
        <fullName evidence="9">Cellulose synthase/poly-beta-1,6-N-acetylglucosamine synthase-like glycosyltransferase</fullName>
    </submittedName>
</protein>
<dbReference type="Proteomes" id="UP000576152">
    <property type="component" value="Unassembled WGS sequence"/>
</dbReference>
<feature type="compositionally biased region" description="Low complexity" evidence="7">
    <location>
        <begin position="1"/>
        <end position="12"/>
    </location>
</feature>
<name>A0ABR6HP48_9RHOB</name>
<dbReference type="EMBL" id="JACIBX010000005">
    <property type="protein sequence ID" value="MBB3712220.1"/>
    <property type="molecule type" value="Genomic_DNA"/>
</dbReference>
<proteinExistence type="predicted"/>
<gene>
    <name evidence="9" type="ORF">FHS00_001797</name>
</gene>